<dbReference type="AlphaFoldDB" id="A0A327R0Y2"/>
<evidence type="ECO:0000259" key="2">
    <source>
        <dbReference type="Pfam" id="PF09851"/>
    </source>
</evidence>
<evidence type="ECO:0000313" key="3">
    <source>
        <dbReference type="EMBL" id="RAJ10281.1"/>
    </source>
</evidence>
<protein>
    <submittedName>
        <fullName evidence="3">Putative membrane protein</fullName>
    </submittedName>
</protein>
<dbReference type="Proteomes" id="UP000249696">
    <property type="component" value="Unassembled WGS sequence"/>
</dbReference>
<dbReference type="Pfam" id="PF09851">
    <property type="entry name" value="SHOCT"/>
    <property type="match status" value="1"/>
</dbReference>
<accession>A0A327R0Y2</accession>
<dbReference type="InterPro" id="IPR018649">
    <property type="entry name" value="SHOCT"/>
</dbReference>
<organism evidence="3 4">
    <name type="scientific">Arenibacter echinorum</name>
    <dbReference type="NCBI Taxonomy" id="440515"/>
    <lineage>
        <taxon>Bacteria</taxon>
        <taxon>Pseudomonadati</taxon>
        <taxon>Bacteroidota</taxon>
        <taxon>Flavobacteriia</taxon>
        <taxon>Flavobacteriales</taxon>
        <taxon>Flavobacteriaceae</taxon>
        <taxon>Arenibacter</taxon>
    </lineage>
</organism>
<sequence length="64" mass="7611">MMMMYGWVIVLVVLVLGIWMYVGKNGNTLKRKQKPMDILDERFAKGQISKEEYEEQKRMLNSKN</sequence>
<evidence type="ECO:0000313" key="4">
    <source>
        <dbReference type="Proteomes" id="UP000249696"/>
    </source>
</evidence>
<keyword evidence="1" id="KW-1133">Transmembrane helix</keyword>
<feature type="transmembrane region" description="Helical" evidence="1">
    <location>
        <begin position="6"/>
        <end position="22"/>
    </location>
</feature>
<reference evidence="3 4" key="1">
    <citation type="submission" date="2018-06" db="EMBL/GenBank/DDBJ databases">
        <title>Genomic Encyclopedia of Archaeal and Bacterial Type Strains, Phase II (KMG-II): from individual species to whole genera.</title>
        <authorList>
            <person name="Goeker M."/>
        </authorList>
    </citation>
    <scope>NUCLEOTIDE SEQUENCE [LARGE SCALE GENOMIC DNA]</scope>
    <source>
        <strain evidence="3 4">DSM 23522</strain>
    </source>
</reference>
<dbReference type="EMBL" id="QLLN01000005">
    <property type="protein sequence ID" value="RAJ10281.1"/>
    <property type="molecule type" value="Genomic_DNA"/>
</dbReference>
<keyword evidence="1" id="KW-0812">Transmembrane</keyword>
<feature type="domain" description="SHOCT" evidence="2">
    <location>
        <begin position="35"/>
        <end position="58"/>
    </location>
</feature>
<gene>
    <name evidence="3" type="ORF">LV92_03030</name>
</gene>
<evidence type="ECO:0000256" key="1">
    <source>
        <dbReference type="SAM" id="Phobius"/>
    </source>
</evidence>
<proteinExistence type="predicted"/>
<keyword evidence="4" id="KW-1185">Reference proteome</keyword>
<comment type="caution">
    <text evidence="3">The sequence shown here is derived from an EMBL/GenBank/DDBJ whole genome shotgun (WGS) entry which is preliminary data.</text>
</comment>
<keyword evidence="1" id="KW-0472">Membrane</keyword>
<dbReference type="RefSeq" id="WP_317046770.1">
    <property type="nucleotide sequence ID" value="NZ_QLLN01000005.1"/>
</dbReference>
<name>A0A327R0Y2_9FLAO</name>